<dbReference type="PANTHER" id="PTHR30346:SF28">
    <property type="entry name" value="HTH-TYPE TRANSCRIPTIONAL REGULATOR CYNR"/>
    <property type="match status" value="1"/>
</dbReference>
<evidence type="ECO:0000313" key="12">
    <source>
        <dbReference type="Proteomes" id="UP000257039"/>
    </source>
</evidence>
<keyword evidence="5" id="KW-0028">Amino-acid biosynthesis</keyword>
<dbReference type="PANTHER" id="PTHR30346">
    <property type="entry name" value="TRANSCRIPTIONAL DUAL REGULATOR HCAR-RELATED"/>
    <property type="match status" value="1"/>
</dbReference>
<evidence type="ECO:0000256" key="5">
    <source>
        <dbReference type="ARBA" id="ARBA00022605"/>
    </source>
</evidence>
<keyword evidence="7" id="KW-0238">DNA-binding</keyword>
<evidence type="ECO:0000256" key="4">
    <source>
        <dbReference type="ARBA" id="ARBA00022490"/>
    </source>
</evidence>
<dbReference type="AlphaFoldDB" id="A0A4V1INX0"/>
<dbReference type="PROSITE" id="PS50931">
    <property type="entry name" value="HTH_LYSR"/>
    <property type="match status" value="1"/>
</dbReference>
<evidence type="ECO:0000256" key="3">
    <source>
        <dbReference type="ARBA" id="ARBA00019365"/>
    </source>
</evidence>
<protein>
    <recommendedName>
        <fullName evidence="3">HTH-type transcriptional regulator MetR</fullName>
    </recommendedName>
</protein>
<dbReference type="Pfam" id="PF03466">
    <property type="entry name" value="LysR_substrate"/>
    <property type="match status" value="1"/>
</dbReference>
<comment type="similarity">
    <text evidence="2">Belongs to the LysR transcriptional regulatory family.</text>
</comment>
<dbReference type="Gene3D" id="1.10.10.10">
    <property type="entry name" value="Winged helix-like DNA-binding domain superfamily/Winged helix DNA-binding domain"/>
    <property type="match status" value="1"/>
</dbReference>
<dbReference type="InterPro" id="IPR037406">
    <property type="entry name" value="MetR_PBP2"/>
</dbReference>
<keyword evidence="9" id="KW-0486">Methionine biosynthesis</keyword>
<accession>A0A4V1INX0</accession>
<evidence type="ECO:0000313" key="11">
    <source>
        <dbReference type="EMBL" id="RDH45201.1"/>
    </source>
</evidence>
<sequence length="305" mass="34291">MLELRHLKTLLALYESGSLVAAAERLHVTQSALSHQIKDLEDKISASLFVRKSRPLRLTTAGYKLLHLAQDVVPQVKAVERELGRLATGETGRLHIAIECHSCYQWLMPTLNQYRQHWPDVELDLASGFNFAPLPALCRADLDLVVTADPEPLDGISYIPLFRYESLLALPKEHPLTKKRFIEPQDLASETLIIYPVEQGRLDIFKQFLDLAGVEPKAIRTSELTLMMIQLIASGRGVCALPNWALTEYLEKAYITAKPLGKDGVWSTLYLAVRDDQLNAPYMQDFILTAKDTCVETLQGITLLK</sequence>
<comment type="caution">
    <text evidence="11">The sequence shown here is derived from an EMBL/GenBank/DDBJ whole genome shotgun (WGS) entry which is preliminary data.</text>
</comment>
<dbReference type="SUPFAM" id="SSF46785">
    <property type="entry name" value="Winged helix' DNA-binding domain"/>
    <property type="match status" value="1"/>
</dbReference>
<dbReference type="CDD" id="cd08441">
    <property type="entry name" value="PBP2_MetR"/>
    <property type="match status" value="1"/>
</dbReference>
<dbReference type="PRINTS" id="PR00039">
    <property type="entry name" value="HTHLYSR"/>
</dbReference>
<keyword evidence="12" id="KW-1185">Reference proteome</keyword>
<dbReference type="FunFam" id="1.10.10.10:FF:000001">
    <property type="entry name" value="LysR family transcriptional regulator"/>
    <property type="match status" value="1"/>
</dbReference>
<organism evidence="11 12">
    <name type="scientific">Zooshikella ganghwensis</name>
    <dbReference type="NCBI Taxonomy" id="202772"/>
    <lineage>
        <taxon>Bacteria</taxon>
        <taxon>Pseudomonadati</taxon>
        <taxon>Pseudomonadota</taxon>
        <taxon>Gammaproteobacteria</taxon>
        <taxon>Oceanospirillales</taxon>
        <taxon>Zooshikellaceae</taxon>
        <taxon>Zooshikella</taxon>
    </lineage>
</organism>
<keyword evidence="6" id="KW-0805">Transcription regulation</keyword>
<dbReference type="GO" id="GO:0009086">
    <property type="term" value="P:methionine biosynthetic process"/>
    <property type="evidence" value="ECO:0007669"/>
    <property type="project" value="UniProtKB-KW"/>
</dbReference>
<feature type="domain" description="HTH lysR-type" evidence="10">
    <location>
        <begin position="2"/>
        <end position="59"/>
    </location>
</feature>
<evidence type="ECO:0000259" key="10">
    <source>
        <dbReference type="PROSITE" id="PS50931"/>
    </source>
</evidence>
<evidence type="ECO:0000256" key="1">
    <source>
        <dbReference type="ARBA" id="ARBA00004496"/>
    </source>
</evidence>
<dbReference type="InterPro" id="IPR000847">
    <property type="entry name" value="LysR_HTH_N"/>
</dbReference>
<dbReference type="EMBL" id="NDXW01000001">
    <property type="protein sequence ID" value="RDH45201.1"/>
    <property type="molecule type" value="Genomic_DNA"/>
</dbReference>
<dbReference type="GO" id="GO:0005737">
    <property type="term" value="C:cytoplasm"/>
    <property type="evidence" value="ECO:0007669"/>
    <property type="project" value="UniProtKB-SubCell"/>
</dbReference>
<evidence type="ECO:0000256" key="9">
    <source>
        <dbReference type="ARBA" id="ARBA00023167"/>
    </source>
</evidence>
<keyword evidence="8" id="KW-0804">Transcription</keyword>
<proteinExistence type="inferred from homology"/>
<name>A0A4V1INX0_9GAMM</name>
<dbReference type="GO" id="GO:0003677">
    <property type="term" value="F:DNA binding"/>
    <property type="evidence" value="ECO:0007669"/>
    <property type="project" value="UniProtKB-KW"/>
</dbReference>
<evidence type="ECO:0000256" key="2">
    <source>
        <dbReference type="ARBA" id="ARBA00009437"/>
    </source>
</evidence>
<dbReference type="InterPro" id="IPR036390">
    <property type="entry name" value="WH_DNA-bd_sf"/>
</dbReference>
<evidence type="ECO:0000256" key="7">
    <source>
        <dbReference type="ARBA" id="ARBA00023125"/>
    </source>
</evidence>
<evidence type="ECO:0000256" key="8">
    <source>
        <dbReference type="ARBA" id="ARBA00023163"/>
    </source>
</evidence>
<dbReference type="Pfam" id="PF00126">
    <property type="entry name" value="HTH_1"/>
    <property type="match status" value="1"/>
</dbReference>
<dbReference type="InterPro" id="IPR005119">
    <property type="entry name" value="LysR_subst-bd"/>
</dbReference>
<dbReference type="GO" id="GO:0032993">
    <property type="term" value="C:protein-DNA complex"/>
    <property type="evidence" value="ECO:0007669"/>
    <property type="project" value="TreeGrafter"/>
</dbReference>
<gene>
    <name evidence="11" type="ORF">B9G39_18110</name>
</gene>
<evidence type="ECO:0000256" key="6">
    <source>
        <dbReference type="ARBA" id="ARBA00023015"/>
    </source>
</evidence>
<keyword evidence="4" id="KW-0963">Cytoplasm</keyword>
<dbReference type="GO" id="GO:0003700">
    <property type="term" value="F:DNA-binding transcription factor activity"/>
    <property type="evidence" value="ECO:0007669"/>
    <property type="project" value="InterPro"/>
</dbReference>
<dbReference type="RefSeq" id="WP_094788197.1">
    <property type="nucleotide sequence ID" value="NZ_NDXW01000001.1"/>
</dbReference>
<dbReference type="Gene3D" id="3.40.190.10">
    <property type="entry name" value="Periplasmic binding protein-like II"/>
    <property type="match status" value="1"/>
</dbReference>
<reference evidence="11 12" key="1">
    <citation type="submission" date="2017-04" db="EMBL/GenBank/DDBJ databases">
        <title>Draft genome sequence of Zooshikella ganghwensis VG4 isolated from Red Sea sediments.</title>
        <authorList>
            <person name="Rehman Z."/>
            <person name="Alam I."/>
            <person name="Kamau A."/>
            <person name="Bajic V."/>
            <person name="Leiknes T."/>
        </authorList>
    </citation>
    <scope>NUCLEOTIDE SEQUENCE [LARGE SCALE GENOMIC DNA]</scope>
    <source>
        <strain evidence="11 12">VG4</strain>
    </source>
</reference>
<dbReference type="SUPFAM" id="SSF53850">
    <property type="entry name" value="Periplasmic binding protein-like II"/>
    <property type="match status" value="1"/>
</dbReference>
<comment type="subcellular location">
    <subcellularLocation>
        <location evidence="1">Cytoplasm</location>
    </subcellularLocation>
</comment>
<dbReference type="Proteomes" id="UP000257039">
    <property type="component" value="Unassembled WGS sequence"/>
</dbReference>
<dbReference type="InterPro" id="IPR036388">
    <property type="entry name" value="WH-like_DNA-bd_sf"/>
</dbReference>